<reference evidence="2" key="1">
    <citation type="submission" date="2023-07" db="EMBL/GenBank/DDBJ databases">
        <title>Sorghum-associated microbial communities from plants grown in Nebraska, USA.</title>
        <authorList>
            <person name="Schachtman D."/>
        </authorList>
    </citation>
    <scope>NUCLEOTIDE SEQUENCE</scope>
    <source>
        <strain evidence="2">DS1061</strain>
    </source>
</reference>
<dbReference type="InterPro" id="IPR028969">
    <property type="entry name" value="Imm52"/>
</dbReference>
<name>A0AB73INU9_9BURK</name>
<evidence type="ECO:0000313" key="3">
    <source>
        <dbReference type="Proteomes" id="UP001229486"/>
    </source>
</evidence>
<protein>
    <recommendedName>
        <fullName evidence="1">Immunity protein 52 domain-containing protein</fullName>
    </recommendedName>
</protein>
<proteinExistence type="predicted"/>
<dbReference type="AlphaFoldDB" id="A0AB73INU9"/>
<gene>
    <name evidence="2" type="ORF">J2793_007121</name>
</gene>
<comment type="caution">
    <text evidence="2">The sequence shown here is derived from an EMBL/GenBank/DDBJ whole genome shotgun (WGS) entry which is preliminary data.</text>
</comment>
<dbReference type="Pfam" id="PF15579">
    <property type="entry name" value="Imm52"/>
    <property type="match status" value="1"/>
</dbReference>
<sequence>MRPSPTLRNLRRMGFHLNIDVTYRVADRQLPTIESEYNRLWQYASVLTRAGLPVDKWYPAADTEEASLLTPAFDAHGPTSAAIAMAKNFPLSNGTSVRSLGVWNGLEGDGGAAFSDSQSIDSVCSVTFQMKGIVGFQHSTLVTEVVSEAARIWSASSVQVGPFKYFSQQQLFEKRPGAGWMLYLPRILTVQQLPEARELIPVMDGMRQIGTLIVSVVDEPFSSSKPEHVKIANDIEKRLVNQDLLPLFTEL</sequence>
<dbReference type="Proteomes" id="UP001229486">
    <property type="component" value="Unassembled WGS sequence"/>
</dbReference>
<feature type="domain" description="Immunity protein 52" evidence="1">
    <location>
        <begin position="115"/>
        <end position="245"/>
    </location>
</feature>
<accession>A0AB73INU9</accession>
<organism evidence="2 3">
    <name type="scientific">Paraburkholderia caledonica</name>
    <dbReference type="NCBI Taxonomy" id="134536"/>
    <lineage>
        <taxon>Bacteria</taxon>
        <taxon>Pseudomonadati</taxon>
        <taxon>Pseudomonadota</taxon>
        <taxon>Betaproteobacteria</taxon>
        <taxon>Burkholderiales</taxon>
        <taxon>Burkholderiaceae</taxon>
        <taxon>Paraburkholderia</taxon>
    </lineage>
</organism>
<dbReference type="EMBL" id="JAURTK010000025">
    <property type="protein sequence ID" value="MDP9651646.1"/>
    <property type="molecule type" value="Genomic_DNA"/>
</dbReference>
<evidence type="ECO:0000313" key="2">
    <source>
        <dbReference type="EMBL" id="MDP9651646.1"/>
    </source>
</evidence>
<evidence type="ECO:0000259" key="1">
    <source>
        <dbReference type="Pfam" id="PF15579"/>
    </source>
</evidence>